<keyword evidence="1" id="KW-1133">Transmembrane helix</keyword>
<evidence type="ECO:0000256" key="1">
    <source>
        <dbReference type="SAM" id="Phobius"/>
    </source>
</evidence>
<proteinExistence type="predicted"/>
<keyword evidence="1" id="KW-0812">Transmembrane</keyword>
<name>A0ABW7N2M7_9BACT</name>
<keyword evidence="1" id="KW-0472">Membrane</keyword>
<comment type="caution">
    <text evidence="2">The sequence shown here is derived from an EMBL/GenBank/DDBJ whole genome shotgun (WGS) entry which is preliminary data.</text>
</comment>
<dbReference type="Proteomes" id="UP001610063">
    <property type="component" value="Unassembled WGS sequence"/>
</dbReference>
<evidence type="ECO:0000313" key="3">
    <source>
        <dbReference type="Proteomes" id="UP001610063"/>
    </source>
</evidence>
<feature type="transmembrane region" description="Helical" evidence="1">
    <location>
        <begin position="7"/>
        <end position="24"/>
    </location>
</feature>
<accession>A0ABW7N2M7</accession>
<dbReference type="EMBL" id="JBIPKE010000007">
    <property type="protein sequence ID" value="MFH6981931.1"/>
    <property type="molecule type" value="Genomic_DNA"/>
</dbReference>
<organism evidence="2 3">
    <name type="scientific">Marinoscillum luteum</name>
    <dbReference type="NCBI Taxonomy" id="861051"/>
    <lineage>
        <taxon>Bacteria</taxon>
        <taxon>Pseudomonadati</taxon>
        <taxon>Bacteroidota</taxon>
        <taxon>Cytophagia</taxon>
        <taxon>Cytophagales</taxon>
        <taxon>Reichenbachiellaceae</taxon>
        <taxon>Marinoscillum</taxon>
    </lineage>
</organism>
<reference evidence="2 3" key="1">
    <citation type="journal article" date="2013" name="Int. J. Syst. Evol. Microbiol.">
        <title>Marinoscillum luteum sp. nov., isolated from marine sediment.</title>
        <authorList>
            <person name="Cha I.T."/>
            <person name="Park S.J."/>
            <person name="Kim S.J."/>
            <person name="Kim J.G."/>
            <person name="Jung M.Y."/>
            <person name="Shin K.S."/>
            <person name="Kwon K.K."/>
            <person name="Yang S.H."/>
            <person name="Seo Y.S."/>
            <person name="Rhee S.K."/>
        </authorList>
    </citation>
    <scope>NUCLEOTIDE SEQUENCE [LARGE SCALE GENOMIC DNA]</scope>
    <source>
        <strain evidence="2 3">KCTC 23939</strain>
    </source>
</reference>
<keyword evidence="3" id="KW-1185">Reference proteome</keyword>
<protein>
    <submittedName>
        <fullName evidence="2">Uncharacterized protein</fullName>
    </submittedName>
</protein>
<dbReference type="RefSeq" id="WP_185155806.1">
    <property type="nucleotide sequence ID" value="NZ_JBIPKE010000007.1"/>
</dbReference>
<evidence type="ECO:0000313" key="2">
    <source>
        <dbReference type="EMBL" id="MFH6981931.1"/>
    </source>
</evidence>
<gene>
    <name evidence="2" type="ORF">ACHKAR_00705</name>
</gene>
<sequence>MKRSKKVFFIVALIFLMIMMAIGYDMSRRTTWPGAKKSLPERIAE</sequence>